<dbReference type="GO" id="GO:0008081">
    <property type="term" value="F:phosphoric diester hydrolase activity"/>
    <property type="evidence" value="ECO:0007669"/>
    <property type="project" value="InterPro"/>
</dbReference>
<dbReference type="Gene3D" id="3.20.20.190">
    <property type="entry name" value="Phosphatidylinositol (PI) phosphodiesterase"/>
    <property type="match status" value="1"/>
</dbReference>
<dbReference type="Pfam" id="PF03009">
    <property type="entry name" value="GDPD"/>
    <property type="match status" value="1"/>
</dbReference>
<proteinExistence type="predicted"/>
<dbReference type="InterPro" id="IPR030395">
    <property type="entry name" value="GP_PDE_dom"/>
</dbReference>
<evidence type="ECO:0000259" key="1">
    <source>
        <dbReference type="PROSITE" id="PS51704"/>
    </source>
</evidence>
<keyword evidence="3" id="KW-1185">Reference proteome</keyword>
<dbReference type="AlphaFoldDB" id="A0A4Q1K2P1"/>
<dbReference type="EMBL" id="SBKO01000002">
    <property type="protein sequence ID" value="RXR19064.1"/>
    <property type="molecule type" value="Genomic_DNA"/>
</dbReference>
<name>A0A4Q1K2P1_9FLAO</name>
<dbReference type="OrthoDB" id="384721at2"/>
<evidence type="ECO:0000313" key="3">
    <source>
        <dbReference type="Proteomes" id="UP000290283"/>
    </source>
</evidence>
<gene>
    <name evidence="2" type="ORF">EQG63_06355</name>
</gene>
<feature type="domain" description="GP-PDE" evidence="1">
    <location>
        <begin position="19"/>
        <end position="289"/>
    </location>
</feature>
<sequence>MRLFYFLCFFPLISFGQEFDIQGHRGCRGLLPENTIEAFKKAIDLGVTTLEMDVVISKDHQVLLSHEPFLSHEIALDLNGNEIAEKDEKNFNLYQMDYAQIKQYDCGSKIHPRFSEQEKIITYKPLLSEVIDFAESYIQKNYPGRKIQYNIETKSDPKGDDRFHPKPKEFVDLLVAVLNQKAISDRVYIQSFDSRTLQYLHTTFPNYKTVLLVENKMSVAKNLKLLGFTPDIYSPEFILLNQKKVEKLHQKNIKVIPWTINKKDDMKRIISYGVDGIITDYPNRYFELKN</sequence>
<dbReference type="PANTHER" id="PTHR46211">
    <property type="entry name" value="GLYCEROPHOSPHORYL DIESTER PHOSPHODIESTERASE"/>
    <property type="match status" value="1"/>
</dbReference>
<dbReference type="Proteomes" id="UP000290283">
    <property type="component" value="Unassembled WGS sequence"/>
</dbReference>
<organism evidence="2 3">
    <name type="scientific">Flavobacterium amnicola</name>
    <dbReference type="NCBI Taxonomy" id="2506422"/>
    <lineage>
        <taxon>Bacteria</taxon>
        <taxon>Pseudomonadati</taxon>
        <taxon>Bacteroidota</taxon>
        <taxon>Flavobacteriia</taxon>
        <taxon>Flavobacteriales</taxon>
        <taxon>Flavobacteriaceae</taxon>
        <taxon>Flavobacterium</taxon>
    </lineage>
</organism>
<protein>
    <submittedName>
        <fullName evidence="2">Glycerophosphodiester phosphodiesterase</fullName>
    </submittedName>
</protein>
<dbReference type="GO" id="GO:0006629">
    <property type="term" value="P:lipid metabolic process"/>
    <property type="evidence" value="ECO:0007669"/>
    <property type="project" value="InterPro"/>
</dbReference>
<evidence type="ECO:0000313" key="2">
    <source>
        <dbReference type="EMBL" id="RXR19064.1"/>
    </source>
</evidence>
<dbReference type="PROSITE" id="PS51704">
    <property type="entry name" value="GP_PDE"/>
    <property type="match status" value="1"/>
</dbReference>
<dbReference type="CDD" id="cd08567">
    <property type="entry name" value="GDPD_SpGDE_like"/>
    <property type="match status" value="1"/>
</dbReference>
<comment type="caution">
    <text evidence="2">The sequence shown here is derived from an EMBL/GenBank/DDBJ whole genome shotgun (WGS) entry which is preliminary data.</text>
</comment>
<accession>A0A4Q1K2P1</accession>
<reference evidence="3" key="1">
    <citation type="submission" date="2019-01" db="EMBL/GenBank/DDBJ databases">
        <title>Cytophagaceae bacterium strain CAR-16.</title>
        <authorList>
            <person name="Chen W.-M."/>
        </authorList>
    </citation>
    <scope>NUCLEOTIDE SEQUENCE [LARGE SCALE GENOMIC DNA]</scope>
    <source>
        <strain evidence="3">LLJ-11</strain>
    </source>
</reference>
<dbReference type="InterPro" id="IPR017946">
    <property type="entry name" value="PLC-like_Pdiesterase_TIM-brl"/>
</dbReference>
<dbReference type="RefSeq" id="WP_129435522.1">
    <property type="nucleotide sequence ID" value="NZ_SBKO01000002.1"/>
</dbReference>
<dbReference type="PANTHER" id="PTHR46211:SF14">
    <property type="entry name" value="GLYCEROPHOSPHODIESTER PHOSPHODIESTERASE"/>
    <property type="match status" value="1"/>
</dbReference>
<dbReference type="SUPFAM" id="SSF51695">
    <property type="entry name" value="PLC-like phosphodiesterases"/>
    <property type="match status" value="1"/>
</dbReference>